<proteinExistence type="predicted"/>
<dbReference type="RefSeq" id="WP_204401136.1">
    <property type="nucleotide sequence ID" value="NZ_JAFBEE010000006.1"/>
</dbReference>
<dbReference type="EMBL" id="JAFBEE010000006">
    <property type="protein sequence ID" value="MBM7614682.1"/>
    <property type="molecule type" value="Genomic_DNA"/>
</dbReference>
<dbReference type="PANTHER" id="PTHR45726">
    <property type="entry name" value="LEUKOTRIENE A-4 HYDROLASE"/>
    <property type="match status" value="1"/>
</dbReference>
<dbReference type="InterPro" id="IPR034015">
    <property type="entry name" value="M1_LTA4H"/>
</dbReference>
<keyword evidence="1" id="KW-0812">Transmembrane</keyword>
<feature type="domain" description="Peptidase M1 membrane alanine aminopeptidase" evidence="2">
    <location>
        <begin position="312"/>
        <end position="515"/>
    </location>
</feature>
<reference evidence="3 4" key="1">
    <citation type="submission" date="2021-01" db="EMBL/GenBank/DDBJ databases">
        <title>Genomic Encyclopedia of Type Strains, Phase IV (KMG-IV): sequencing the most valuable type-strain genomes for metagenomic binning, comparative biology and taxonomic classification.</title>
        <authorList>
            <person name="Goeker M."/>
        </authorList>
    </citation>
    <scope>NUCLEOTIDE SEQUENCE [LARGE SCALE GENOMIC DNA]</scope>
    <source>
        <strain evidence="3 4">DSM 25890</strain>
    </source>
</reference>
<protein>
    <recommendedName>
        <fullName evidence="2">Peptidase M1 membrane alanine aminopeptidase domain-containing protein</fullName>
    </recommendedName>
</protein>
<accession>A0ABS2NP46</accession>
<feature type="transmembrane region" description="Helical" evidence="1">
    <location>
        <begin position="20"/>
        <end position="38"/>
    </location>
</feature>
<evidence type="ECO:0000256" key="1">
    <source>
        <dbReference type="SAM" id="Phobius"/>
    </source>
</evidence>
<comment type="caution">
    <text evidence="3">The sequence shown here is derived from an EMBL/GenBank/DDBJ whole genome shotgun (WGS) entry which is preliminary data.</text>
</comment>
<evidence type="ECO:0000313" key="4">
    <source>
        <dbReference type="Proteomes" id="UP001314796"/>
    </source>
</evidence>
<organism evidence="3 4">
    <name type="scientific">Alkaliphilus hydrothermalis</name>
    <dbReference type="NCBI Taxonomy" id="1482730"/>
    <lineage>
        <taxon>Bacteria</taxon>
        <taxon>Bacillati</taxon>
        <taxon>Bacillota</taxon>
        <taxon>Clostridia</taxon>
        <taxon>Peptostreptococcales</taxon>
        <taxon>Natronincolaceae</taxon>
        <taxon>Alkaliphilus</taxon>
    </lineage>
</organism>
<dbReference type="CDD" id="cd09604">
    <property type="entry name" value="M1_APN_like"/>
    <property type="match status" value="1"/>
</dbReference>
<dbReference type="PANTHER" id="PTHR45726:SF3">
    <property type="entry name" value="LEUKOTRIENE A-4 HYDROLASE"/>
    <property type="match status" value="1"/>
</dbReference>
<sequence length="519" mass="60691">MKKKQKGGIRLCKKHFIRSIIIIVLSVVLVGCSVGNLGNQNRNREELGALQKDTLLIDVESTPIDMGSLNQYKIEAELNTNIHQLIAKQSVSYVNNTQEELKEIYFNLYPNAFKDKDTAPILFDQTRHASKYEAGYIELNNLKVNDEKNNYEISGIGETLLKIPLEEPLQPHKVVDIYMEYTIQVPNVKERFGVWEGVYNFGNWYPVAAVYDHRGWNLEPYYSIGDPFYSEVGNYDVTLILPEKMELAASGNITSHMTRKNKRIWKIESKLMRDFAWCSSEDFEVEEVMVGDTVVKMYYLTNDPQVREKAKEYAVNSLKTFNEVYQPYPYGYYSVVETNFPSGMEYPGLVYVGRQHYDKNRLDSLELIIVHETAHQWWYGVVGNDQVNEAWLDESLTTYSELAYYRNVYDEEKGIQHHQRRNQSQYEVVKEGFSDKRILRPLSEFDGWSDYGTLVYSHGANMLYHLEEQYGEDKLYEILKTYYHENQFKVATSEDFIRITEEILSKDQEIFFGKWLLGQ</sequence>
<gene>
    <name evidence="3" type="ORF">JOC73_001196</name>
</gene>
<dbReference type="PROSITE" id="PS51257">
    <property type="entry name" value="PROKAR_LIPOPROTEIN"/>
    <property type="match status" value="1"/>
</dbReference>
<dbReference type="SUPFAM" id="SSF55486">
    <property type="entry name" value="Metalloproteases ('zincins'), catalytic domain"/>
    <property type="match status" value="1"/>
</dbReference>
<dbReference type="Gene3D" id="1.10.390.10">
    <property type="entry name" value="Neutral Protease Domain 2"/>
    <property type="match status" value="1"/>
</dbReference>
<name>A0ABS2NP46_9FIRM</name>
<dbReference type="InterPro" id="IPR027268">
    <property type="entry name" value="Peptidase_M4/M1_CTD_sf"/>
</dbReference>
<dbReference type="InterPro" id="IPR014782">
    <property type="entry name" value="Peptidase_M1_dom"/>
</dbReference>
<keyword evidence="4" id="KW-1185">Reference proteome</keyword>
<dbReference type="Pfam" id="PF01433">
    <property type="entry name" value="Peptidase_M1"/>
    <property type="match status" value="1"/>
</dbReference>
<evidence type="ECO:0000313" key="3">
    <source>
        <dbReference type="EMBL" id="MBM7614682.1"/>
    </source>
</evidence>
<dbReference type="Proteomes" id="UP001314796">
    <property type="component" value="Unassembled WGS sequence"/>
</dbReference>
<keyword evidence="1" id="KW-0472">Membrane</keyword>
<keyword evidence="1" id="KW-1133">Transmembrane helix</keyword>
<evidence type="ECO:0000259" key="2">
    <source>
        <dbReference type="Pfam" id="PF01433"/>
    </source>
</evidence>